<keyword evidence="3" id="KW-1185">Reference proteome</keyword>
<dbReference type="Gene3D" id="3.40.1090.10">
    <property type="entry name" value="Cytosolic phospholipase A2 catalytic domain"/>
    <property type="match status" value="1"/>
</dbReference>
<accession>A0AAV2RZX2</accession>
<dbReference type="InterPro" id="IPR002642">
    <property type="entry name" value="LysoPLipase_cat_dom"/>
</dbReference>
<dbReference type="GO" id="GO:0004620">
    <property type="term" value="F:phospholipase activity"/>
    <property type="evidence" value="ECO:0007669"/>
    <property type="project" value="InterPro"/>
</dbReference>
<name>A0AAV2RZX2_MEGNR</name>
<reference evidence="2 3" key="1">
    <citation type="submission" date="2024-05" db="EMBL/GenBank/DDBJ databases">
        <authorList>
            <person name="Wallberg A."/>
        </authorList>
    </citation>
    <scope>NUCLEOTIDE SEQUENCE [LARGE SCALE GENOMIC DNA]</scope>
</reference>
<dbReference type="Pfam" id="PF01735">
    <property type="entry name" value="PLA2_B"/>
    <property type="match status" value="1"/>
</dbReference>
<dbReference type="Proteomes" id="UP001497623">
    <property type="component" value="Unassembled WGS sequence"/>
</dbReference>
<feature type="domain" description="PLA2c" evidence="1">
    <location>
        <begin position="43"/>
        <end position="101"/>
    </location>
</feature>
<dbReference type="AlphaFoldDB" id="A0AAV2RZX2"/>
<gene>
    <name evidence="2" type="ORF">MNOR_LOCUS31322</name>
</gene>
<feature type="non-terminal residue" evidence="2">
    <location>
        <position position="107"/>
    </location>
</feature>
<sequence length="107" mass="12250">TLYCDSLDVKEFQKNLCESVGKHWEWNILNSPVYLMDMLSKYWKEQTKRPVNLVDIFGHLIGDALLGKEKKDTMKLSDLQARISEAEVPFPLFAGLHATDKSSAEFS</sequence>
<organism evidence="2 3">
    <name type="scientific">Meganyctiphanes norvegica</name>
    <name type="common">Northern krill</name>
    <name type="synonym">Thysanopoda norvegica</name>
    <dbReference type="NCBI Taxonomy" id="48144"/>
    <lineage>
        <taxon>Eukaryota</taxon>
        <taxon>Metazoa</taxon>
        <taxon>Ecdysozoa</taxon>
        <taxon>Arthropoda</taxon>
        <taxon>Crustacea</taxon>
        <taxon>Multicrustacea</taxon>
        <taxon>Malacostraca</taxon>
        <taxon>Eumalacostraca</taxon>
        <taxon>Eucarida</taxon>
        <taxon>Euphausiacea</taxon>
        <taxon>Euphausiidae</taxon>
        <taxon>Meganyctiphanes</taxon>
    </lineage>
</organism>
<protein>
    <recommendedName>
        <fullName evidence="1">PLA2c domain-containing protein</fullName>
    </recommendedName>
</protein>
<dbReference type="SUPFAM" id="SSF52151">
    <property type="entry name" value="FabD/lysophospholipase-like"/>
    <property type="match status" value="1"/>
</dbReference>
<comment type="caution">
    <text evidence="2">The sequence shown here is derived from an EMBL/GenBank/DDBJ whole genome shotgun (WGS) entry which is preliminary data.</text>
</comment>
<dbReference type="InterPro" id="IPR016035">
    <property type="entry name" value="Acyl_Trfase/lysoPLipase"/>
</dbReference>
<evidence type="ECO:0000313" key="3">
    <source>
        <dbReference type="Proteomes" id="UP001497623"/>
    </source>
</evidence>
<proteinExistence type="predicted"/>
<feature type="non-terminal residue" evidence="2">
    <location>
        <position position="1"/>
    </location>
</feature>
<evidence type="ECO:0000313" key="2">
    <source>
        <dbReference type="EMBL" id="CAL4154382.1"/>
    </source>
</evidence>
<dbReference type="EMBL" id="CAXKWB010040135">
    <property type="protein sequence ID" value="CAL4154382.1"/>
    <property type="molecule type" value="Genomic_DNA"/>
</dbReference>
<dbReference type="GO" id="GO:0009395">
    <property type="term" value="P:phospholipid catabolic process"/>
    <property type="evidence" value="ECO:0007669"/>
    <property type="project" value="InterPro"/>
</dbReference>
<evidence type="ECO:0000259" key="1">
    <source>
        <dbReference type="Pfam" id="PF01735"/>
    </source>
</evidence>